<evidence type="ECO:0000256" key="9">
    <source>
        <dbReference type="ARBA" id="ARBA00022692"/>
    </source>
</evidence>
<evidence type="ECO:0000256" key="7">
    <source>
        <dbReference type="ARBA" id="ARBA00022676"/>
    </source>
</evidence>
<dbReference type="GO" id="GO:0016020">
    <property type="term" value="C:membrane"/>
    <property type="evidence" value="ECO:0007669"/>
    <property type="project" value="UniProtKB-SubCell"/>
</dbReference>
<evidence type="ECO:0000256" key="2">
    <source>
        <dbReference type="ARBA" id="ARBA00004606"/>
    </source>
</evidence>
<reference evidence="24" key="1">
    <citation type="submission" date="2025-05" db="UniProtKB">
        <authorList>
            <consortium name="RefSeq"/>
        </authorList>
    </citation>
    <scope>NUCLEOTIDE SEQUENCE [LARGE SCALE GENOMIC DNA]</scope>
    <source>
        <strain evidence="24">14028-0561.14</strain>
    </source>
</reference>
<dbReference type="Proteomes" id="UP001652661">
    <property type="component" value="Chromosome 2L"/>
</dbReference>
<dbReference type="FunFam" id="3.90.550.50:FF:000017">
    <property type="entry name" value="Glycoprotein-N-acetylgalactosamine 3-beta-galactosyltransferase 1"/>
    <property type="match status" value="1"/>
</dbReference>
<evidence type="ECO:0000256" key="3">
    <source>
        <dbReference type="ARBA" id="ARBA00004922"/>
    </source>
</evidence>
<gene>
    <name evidence="25" type="primary">LOC108075776</name>
</gene>
<comment type="subcellular location">
    <subcellularLocation>
        <location evidence="2">Membrane</location>
        <topology evidence="2">Single-pass type II membrane protein</topology>
    </subcellularLocation>
</comment>
<keyword evidence="10" id="KW-0479">Metal-binding</keyword>
<name>A0A6P4IJT4_DROKI</name>
<comment type="subunit">
    <text evidence="5">Homodimer; disulfide-linked.</text>
</comment>
<dbReference type="InterPro" id="IPR026050">
    <property type="entry name" value="C1GALT1/C1GALT1_chp1"/>
</dbReference>
<dbReference type="GO" id="GO:0016263">
    <property type="term" value="F:glycoprotein-N-acetylgalactosamine 3-beta-galactosyltransferase activity"/>
    <property type="evidence" value="ECO:0007669"/>
    <property type="project" value="UniProtKB-EC"/>
</dbReference>
<comment type="pathway">
    <text evidence="3">Protein modification; protein glycosylation.</text>
</comment>
<dbReference type="Gene3D" id="3.90.550.50">
    <property type="match status" value="1"/>
</dbReference>
<evidence type="ECO:0000313" key="24">
    <source>
        <dbReference type="Proteomes" id="UP001652661"/>
    </source>
</evidence>
<evidence type="ECO:0000256" key="13">
    <source>
        <dbReference type="ARBA" id="ARBA00022989"/>
    </source>
</evidence>
<evidence type="ECO:0000256" key="4">
    <source>
        <dbReference type="ARBA" id="ARBA00006462"/>
    </source>
</evidence>
<evidence type="ECO:0000256" key="17">
    <source>
        <dbReference type="ARBA" id="ARBA00023211"/>
    </source>
</evidence>
<protein>
    <recommendedName>
        <fullName evidence="18">Glycoprotein-N-acetylgalactosamine 3-beta-galactosyltransferase 1</fullName>
        <ecNumber evidence="6">2.4.1.122</ecNumber>
    </recommendedName>
    <alternativeName>
        <fullName evidence="20">Core 1 O-glycan T-synthase</fullName>
    </alternativeName>
    <alternativeName>
        <fullName evidence="21">Core 1 UDP-galactose:N-acetylgalactosamine-alpha-R beta 1,3-galactosyltransferase 1</fullName>
    </alternativeName>
    <alternativeName>
        <fullName evidence="19">Core 1 beta1,3-galactosyltransferase 1</fullName>
    </alternativeName>
</protein>
<evidence type="ECO:0000256" key="15">
    <source>
        <dbReference type="ARBA" id="ARBA00023157"/>
    </source>
</evidence>
<keyword evidence="24" id="KW-1185">Reference proteome</keyword>
<reference evidence="25" key="2">
    <citation type="submission" date="2025-08" db="UniProtKB">
        <authorList>
            <consortium name="RefSeq"/>
        </authorList>
    </citation>
    <scope>IDENTIFICATION</scope>
    <source>
        <strain evidence="25">14028-0561.14</strain>
        <tissue evidence="25">Whole fly</tissue>
    </source>
</reference>
<evidence type="ECO:0000256" key="11">
    <source>
        <dbReference type="ARBA" id="ARBA00022741"/>
    </source>
</evidence>
<keyword evidence="9" id="KW-0812">Transmembrane</keyword>
<dbReference type="GeneID" id="108075776"/>
<keyword evidence="16" id="KW-0325">Glycoprotein</keyword>
<comment type="cofactor">
    <cofactor evidence="1">
        <name>Mn(2+)</name>
        <dbReference type="ChEBI" id="CHEBI:29035"/>
    </cofactor>
</comment>
<dbReference type="OrthoDB" id="414175at2759"/>
<evidence type="ECO:0000256" key="20">
    <source>
        <dbReference type="ARBA" id="ARBA00042009"/>
    </source>
</evidence>
<evidence type="ECO:0000256" key="19">
    <source>
        <dbReference type="ARBA" id="ARBA00041226"/>
    </source>
</evidence>
<keyword evidence="7" id="KW-0328">Glycosyltransferase</keyword>
<sequence length="388" mass="44493">MIGMRQYRKRVELILMVFIGLAWGILLSELTRRTRRHEGLRNNQEIDEGANSLLFPSSRISSSYPTSPPMSSSSMTTPVNTSEDSVTFATRLFNETRVLCLVLTSPKSHKSRAFHIQRTWGTRCHKLIFMSTKEDKELGAVALNVREGYWNLWSKMRASLQYVYKHHFQNYDWFLKADDDTFVVMENLRAFLHAHSPKSPVYFGNQHVKQGYKSGGGEYVLSNAALHKFMKFAFDNSSICSKLIIGYEEVELGRCLQSVGVVSGDSRDQQGLSRFTHLSPLHWFNDSRNYTTSNDTNDWFSNSAISFQSSNAKEFYILDYIIYKLKSFGINKSQEFLNSNLDGLETRRSSKLENVAPSKMNTHKMTPGNYVTKAKYKPKSKVNPQAEK</sequence>
<dbReference type="InterPro" id="IPR003378">
    <property type="entry name" value="Fringe-like_glycosylTrfase"/>
</dbReference>
<accession>A0A6P4IJT4</accession>
<keyword evidence="12" id="KW-0735">Signal-anchor</keyword>
<organism evidence="24 25">
    <name type="scientific">Drosophila kikkawai</name>
    <name type="common">Fruit fly</name>
    <dbReference type="NCBI Taxonomy" id="30033"/>
    <lineage>
        <taxon>Eukaryota</taxon>
        <taxon>Metazoa</taxon>
        <taxon>Ecdysozoa</taxon>
        <taxon>Arthropoda</taxon>
        <taxon>Hexapoda</taxon>
        <taxon>Insecta</taxon>
        <taxon>Pterygota</taxon>
        <taxon>Neoptera</taxon>
        <taxon>Endopterygota</taxon>
        <taxon>Diptera</taxon>
        <taxon>Brachycera</taxon>
        <taxon>Muscomorpha</taxon>
        <taxon>Ephydroidea</taxon>
        <taxon>Drosophilidae</taxon>
        <taxon>Drosophila</taxon>
        <taxon>Sophophora</taxon>
    </lineage>
</organism>
<dbReference type="PANTHER" id="PTHR23033:SF14">
    <property type="entry name" value="GLYCOPROTEIN-N-ACETYLGALACTOSAMINE 3-BETA-GALACTOSYLTRANSFERASE 1-RELATED"/>
    <property type="match status" value="1"/>
</dbReference>
<dbReference type="EC" id="2.4.1.122" evidence="6"/>
<comment type="function">
    <text evidence="22">Glycosyltransferase that generates the core 1 O-glycan Gal-beta1-3GalNAc-alpha1-Ser/Thr (T antigen), which is a precursor for many extended O-glycans in glycoproteins.</text>
</comment>
<evidence type="ECO:0000256" key="8">
    <source>
        <dbReference type="ARBA" id="ARBA00022679"/>
    </source>
</evidence>
<evidence type="ECO:0000256" key="1">
    <source>
        <dbReference type="ARBA" id="ARBA00001936"/>
    </source>
</evidence>
<dbReference type="OMA" id="NLWPKTR"/>
<keyword evidence="8" id="KW-0808">Transferase</keyword>
<evidence type="ECO:0000256" key="18">
    <source>
        <dbReference type="ARBA" id="ARBA00040898"/>
    </source>
</evidence>
<keyword evidence="13" id="KW-1133">Transmembrane helix</keyword>
<evidence type="ECO:0000256" key="14">
    <source>
        <dbReference type="ARBA" id="ARBA00023136"/>
    </source>
</evidence>
<proteinExistence type="inferred from homology"/>
<keyword evidence="15" id="KW-1015">Disulfide bond</keyword>
<evidence type="ECO:0000256" key="10">
    <source>
        <dbReference type="ARBA" id="ARBA00022723"/>
    </source>
</evidence>
<dbReference type="PANTHER" id="PTHR23033">
    <property type="entry name" value="BETA1,3-GALACTOSYLTRANSFERASE"/>
    <property type="match status" value="1"/>
</dbReference>
<dbReference type="RefSeq" id="XP_017023824.1">
    <property type="nucleotide sequence ID" value="XM_017168335.3"/>
</dbReference>
<comment type="similarity">
    <text evidence="4">Belongs to the glycosyltransferase 31 family. Beta3-Gal-T subfamily.</text>
</comment>
<evidence type="ECO:0000256" key="5">
    <source>
        <dbReference type="ARBA" id="ARBA00011748"/>
    </source>
</evidence>
<evidence type="ECO:0000256" key="6">
    <source>
        <dbReference type="ARBA" id="ARBA00012557"/>
    </source>
</evidence>
<evidence type="ECO:0000259" key="23">
    <source>
        <dbReference type="Pfam" id="PF02434"/>
    </source>
</evidence>
<evidence type="ECO:0000313" key="25">
    <source>
        <dbReference type="RefSeq" id="XP_017023824.1"/>
    </source>
</evidence>
<dbReference type="AlphaFoldDB" id="A0A6P4IJT4"/>
<evidence type="ECO:0000256" key="16">
    <source>
        <dbReference type="ARBA" id="ARBA00023180"/>
    </source>
</evidence>
<keyword evidence="17" id="KW-0464">Manganese</keyword>
<dbReference type="Pfam" id="PF02434">
    <property type="entry name" value="Fringe"/>
    <property type="match status" value="1"/>
</dbReference>
<evidence type="ECO:0000256" key="12">
    <source>
        <dbReference type="ARBA" id="ARBA00022968"/>
    </source>
</evidence>
<evidence type="ECO:0000256" key="21">
    <source>
        <dbReference type="ARBA" id="ARBA00043065"/>
    </source>
</evidence>
<keyword evidence="11" id="KW-0547">Nucleotide-binding</keyword>
<feature type="domain" description="Fringe-like glycosyltransferase" evidence="23">
    <location>
        <begin position="98"/>
        <end position="211"/>
    </location>
</feature>
<dbReference type="GO" id="GO:0030145">
    <property type="term" value="F:manganese ion binding"/>
    <property type="evidence" value="ECO:0007669"/>
    <property type="project" value="UniProtKB-ARBA"/>
</dbReference>
<keyword evidence="14" id="KW-0472">Membrane</keyword>
<evidence type="ECO:0000256" key="22">
    <source>
        <dbReference type="ARBA" id="ARBA00059245"/>
    </source>
</evidence>
<dbReference type="GO" id="GO:0000166">
    <property type="term" value="F:nucleotide binding"/>
    <property type="evidence" value="ECO:0007669"/>
    <property type="project" value="UniProtKB-KW"/>
</dbReference>